<dbReference type="Gene3D" id="1.20.59.10">
    <property type="entry name" value="Chorismate mutase"/>
    <property type="match status" value="1"/>
</dbReference>
<evidence type="ECO:0000256" key="2">
    <source>
        <dbReference type="ARBA" id="ARBA00007441"/>
    </source>
</evidence>
<keyword evidence="6" id="KW-0663">Pyridoxal phosphate</keyword>
<dbReference type="InterPro" id="IPR002701">
    <property type="entry name" value="CM_II_prokaryot"/>
</dbReference>
<dbReference type="Pfam" id="PF00155">
    <property type="entry name" value="Aminotran_1_2"/>
    <property type="match status" value="1"/>
</dbReference>
<dbReference type="PROSITE" id="PS00105">
    <property type="entry name" value="AA_TRANSFER_CLASS_1"/>
    <property type="match status" value="1"/>
</dbReference>
<dbReference type="InterPro" id="IPR004839">
    <property type="entry name" value="Aminotransferase_I/II_large"/>
</dbReference>
<dbReference type="Gene3D" id="3.90.1150.10">
    <property type="entry name" value="Aspartate Aminotransferase, domain 1"/>
    <property type="match status" value="1"/>
</dbReference>
<evidence type="ECO:0000256" key="3">
    <source>
        <dbReference type="ARBA" id="ARBA00011738"/>
    </source>
</evidence>
<dbReference type="AlphaFoldDB" id="A0A075HPW8"/>
<evidence type="ECO:0000256" key="6">
    <source>
        <dbReference type="ARBA" id="ARBA00022898"/>
    </source>
</evidence>
<proteinExistence type="inferred from homology"/>
<dbReference type="SUPFAM" id="SSF48600">
    <property type="entry name" value="Chorismate mutase II"/>
    <property type="match status" value="1"/>
</dbReference>
<keyword evidence="4 7" id="KW-0032">Aminotransferase</keyword>
<comment type="similarity">
    <text evidence="2 7">Belongs to the class-I pyridoxal-phosphate-dependent aminotransferase family.</text>
</comment>
<dbReference type="SMART" id="SM00830">
    <property type="entry name" value="CM_2"/>
    <property type="match status" value="1"/>
</dbReference>
<dbReference type="GO" id="GO:0046417">
    <property type="term" value="P:chorismate metabolic process"/>
    <property type="evidence" value="ECO:0007669"/>
    <property type="project" value="InterPro"/>
</dbReference>
<accession>A0A075HPW8</accession>
<dbReference type="GO" id="GO:0030170">
    <property type="term" value="F:pyridoxal phosphate binding"/>
    <property type="evidence" value="ECO:0007669"/>
    <property type="project" value="InterPro"/>
</dbReference>
<comment type="cofactor">
    <cofactor evidence="1 7">
        <name>pyridoxal 5'-phosphate</name>
        <dbReference type="ChEBI" id="CHEBI:597326"/>
    </cofactor>
</comment>
<dbReference type="Gene3D" id="3.40.640.10">
    <property type="entry name" value="Type I PLP-dependent aspartate aminotransferase-like (Major domain)"/>
    <property type="match status" value="1"/>
</dbReference>
<gene>
    <name evidence="9" type="primary">aspB</name>
</gene>
<organism evidence="9">
    <name type="scientific">uncultured marine thaumarchaeote KM3_72_A09</name>
    <dbReference type="NCBI Taxonomy" id="1456261"/>
    <lineage>
        <taxon>Archaea</taxon>
        <taxon>Nitrososphaerota</taxon>
        <taxon>environmental samples</taxon>
    </lineage>
</organism>
<protein>
    <recommendedName>
        <fullName evidence="7">Aminotransferase</fullName>
        <ecNumber evidence="7">2.6.1.-</ecNumber>
    </recommendedName>
</protein>
<dbReference type="InterPro" id="IPR036979">
    <property type="entry name" value="CM_dom_sf"/>
</dbReference>
<dbReference type="PANTHER" id="PTHR46383">
    <property type="entry name" value="ASPARTATE AMINOTRANSFERASE"/>
    <property type="match status" value="1"/>
</dbReference>
<comment type="subunit">
    <text evidence="3">Homodimer.</text>
</comment>
<dbReference type="InterPro" id="IPR036263">
    <property type="entry name" value="Chorismate_II_sf"/>
</dbReference>
<dbReference type="PANTHER" id="PTHR46383:SF1">
    <property type="entry name" value="ASPARTATE AMINOTRANSFERASE"/>
    <property type="match status" value="1"/>
</dbReference>
<evidence type="ECO:0000259" key="8">
    <source>
        <dbReference type="PROSITE" id="PS51168"/>
    </source>
</evidence>
<dbReference type="GO" id="GO:0004106">
    <property type="term" value="F:chorismate mutase activity"/>
    <property type="evidence" value="ECO:0007669"/>
    <property type="project" value="InterPro"/>
</dbReference>
<evidence type="ECO:0000256" key="4">
    <source>
        <dbReference type="ARBA" id="ARBA00022576"/>
    </source>
</evidence>
<dbReference type="GO" id="GO:0008483">
    <property type="term" value="F:transaminase activity"/>
    <property type="evidence" value="ECO:0007669"/>
    <property type="project" value="UniProtKB-KW"/>
</dbReference>
<reference evidence="9" key="1">
    <citation type="journal article" date="2014" name="Genome Biol. Evol.">
        <title>Pangenome evidence for extensive interdomain horizontal transfer affecting lineage core and shell genes in uncultured planktonic thaumarchaeota and euryarchaeota.</title>
        <authorList>
            <person name="Deschamps P."/>
            <person name="Zivanovic Y."/>
            <person name="Moreira D."/>
            <person name="Rodriguez-Valera F."/>
            <person name="Lopez-Garcia P."/>
        </authorList>
    </citation>
    <scope>NUCLEOTIDE SEQUENCE</scope>
</reference>
<dbReference type="EC" id="2.6.1.-" evidence="7"/>
<dbReference type="InterPro" id="IPR015424">
    <property type="entry name" value="PyrdxlP-dep_Trfase"/>
</dbReference>
<evidence type="ECO:0000256" key="7">
    <source>
        <dbReference type="RuleBase" id="RU000481"/>
    </source>
</evidence>
<dbReference type="PROSITE" id="PS51168">
    <property type="entry name" value="CHORISMATE_MUT_2"/>
    <property type="match status" value="1"/>
</dbReference>
<dbReference type="InterPro" id="IPR015421">
    <property type="entry name" value="PyrdxlP-dep_Trfase_major"/>
</dbReference>
<evidence type="ECO:0000256" key="5">
    <source>
        <dbReference type="ARBA" id="ARBA00022679"/>
    </source>
</evidence>
<dbReference type="SUPFAM" id="SSF53383">
    <property type="entry name" value="PLP-dependent transferases"/>
    <property type="match status" value="1"/>
</dbReference>
<dbReference type="Pfam" id="PF01817">
    <property type="entry name" value="CM_2"/>
    <property type="match status" value="1"/>
</dbReference>
<dbReference type="CDD" id="cd00609">
    <property type="entry name" value="AAT_like"/>
    <property type="match status" value="1"/>
</dbReference>
<evidence type="ECO:0000313" key="9">
    <source>
        <dbReference type="EMBL" id="AIF15973.1"/>
    </source>
</evidence>
<dbReference type="EMBL" id="KF901042">
    <property type="protein sequence ID" value="AIF15973.1"/>
    <property type="molecule type" value="Genomic_DNA"/>
</dbReference>
<sequence length="476" mass="52722">MNNINEIDDLEKLRKQISEITTQLISLVGERMSISRKIAMVKNERQLGVEDSDVEKMLRRAVLERCAKTGVPDAFGLRILNLLMAESIRLQKDEKSSNAPEQRVVKEHVESHMKLFGMAKQMEENGERVIHLEVGEPDFPPPRPVVAGISNALEVQHTHYTGSRGILKLREALANKFNQKSIKPISESNVIATPGGRFAIYLAMHAMISQGGEVIIPEPAWPCFKQAAEEVGGRPVIVKTRIEDGWKLSPDAVEEKITDTTEMIVLNSPSNPTGKVLEPETTKAIVKLAADNDIPVLSDGVYADYAYVPCTGVEEIVDSGYIAIQSFSKSYGMTGFRVGYAIADEAVIAKMAKLQSLALTSIPEFIQYAAIDALNCQEDVARNVEQVRQRIDISCAALENLPLTFSKPEGGMYVFPRIDIKNFDSGEFAYRLLTQKKVAIAPGHGFGDYPDYLRICLCQSEDVLLEAIEKIGELLR</sequence>
<feature type="domain" description="Chorismate mutase" evidence="8">
    <location>
        <begin position="4"/>
        <end position="95"/>
    </location>
</feature>
<dbReference type="InterPro" id="IPR050596">
    <property type="entry name" value="AspAT/PAT-like"/>
</dbReference>
<dbReference type="GO" id="GO:0006520">
    <property type="term" value="P:amino acid metabolic process"/>
    <property type="evidence" value="ECO:0007669"/>
    <property type="project" value="InterPro"/>
</dbReference>
<evidence type="ECO:0000256" key="1">
    <source>
        <dbReference type="ARBA" id="ARBA00001933"/>
    </source>
</evidence>
<name>A0A075HPW8_9ARCH</name>
<dbReference type="InterPro" id="IPR015422">
    <property type="entry name" value="PyrdxlP-dep_Trfase_small"/>
</dbReference>
<keyword evidence="5 7" id="KW-0808">Transferase</keyword>
<dbReference type="InterPro" id="IPR004838">
    <property type="entry name" value="NHTrfase_class1_PyrdxlP-BS"/>
</dbReference>